<sequence length="201" mass="20975">MQARNQGNKGASGFALIEVMIALLVLSFGLLGMVGLQARALQNNREARYQSIAVSLAQELAEMMRGNKDVAMLAAHNPYLGDFSASPLKPSDASNCRLTGDSPCASPTDVAVAELTDWLARVDVSLPGARASVCLDSAPYSTSGLPQWPCTASPGSDTVVIKIGWTQLSTDARALDRSIRTDSAGSRPGIVLPVTAGSTTP</sequence>
<reference evidence="4" key="1">
    <citation type="journal article" date="2019" name="Int. J. Syst. Evol. Microbiol.">
        <title>The Global Catalogue of Microorganisms (GCM) 10K type strain sequencing project: providing services to taxonomists for standard genome sequencing and annotation.</title>
        <authorList>
            <consortium name="The Broad Institute Genomics Platform"/>
            <consortium name="The Broad Institute Genome Sequencing Center for Infectious Disease"/>
            <person name="Wu L."/>
            <person name="Ma J."/>
        </authorList>
    </citation>
    <scope>NUCLEOTIDE SEQUENCE [LARGE SCALE GENOMIC DNA]</scope>
    <source>
        <strain evidence="4">JCM 17804</strain>
    </source>
</reference>
<feature type="transmembrane region" description="Helical" evidence="1">
    <location>
        <begin position="12"/>
        <end position="36"/>
    </location>
</feature>
<dbReference type="InterPro" id="IPR054402">
    <property type="entry name" value="Tt1218-like_dom"/>
</dbReference>
<dbReference type="InterPro" id="IPR012902">
    <property type="entry name" value="N_methyl_site"/>
</dbReference>
<keyword evidence="1" id="KW-1133">Transmembrane helix</keyword>
<organism evidence="3 4">
    <name type="scientific">Variovorax defluvii</name>
    <dbReference type="NCBI Taxonomy" id="913761"/>
    <lineage>
        <taxon>Bacteria</taxon>
        <taxon>Pseudomonadati</taxon>
        <taxon>Pseudomonadota</taxon>
        <taxon>Betaproteobacteria</taxon>
        <taxon>Burkholderiales</taxon>
        <taxon>Comamonadaceae</taxon>
        <taxon>Variovorax</taxon>
    </lineage>
</organism>
<keyword evidence="1" id="KW-0472">Membrane</keyword>
<dbReference type="EMBL" id="BAABGJ010000002">
    <property type="protein sequence ID" value="GAA4330309.1"/>
    <property type="molecule type" value="Genomic_DNA"/>
</dbReference>
<dbReference type="Pfam" id="PF22150">
    <property type="entry name" value="Tt1218-like"/>
    <property type="match status" value="1"/>
</dbReference>
<feature type="domain" description="Type IV pilin Tt1218-like" evidence="2">
    <location>
        <begin position="36"/>
        <end position="71"/>
    </location>
</feature>
<accession>A0ABP8GUV3</accession>
<proteinExistence type="predicted"/>
<protein>
    <submittedName>
        <fullName evidence="3">Type IV pilus modification protein PilV</fullName>
    </submittedName>
</protein>
<dbReference type="NCBIfam" id="TIGR02523">
    <property type="entry name" value="type_IV_pilV"/>
    <property type="match status" value="1"/>
</dbReference>
<dbReference type="Pfam" id="PF07963">
    <property type="entry name" value="N_methyl"/>
    <property type="match status" value="1"/>
</dbReference>
<keyword evidence="4" id="KW-1185">Reference proteome</keyword>
<evidence type="ECO:0000313" key="3">
    <source>
        <dbReference type="EMBL" id="GAA4330309.1"/>
    </source>
</evidence>
<dbReference type="RefSeq" id="WP_345535534.1">
    <property type="nucleotide sequence ID" value="NZ_BAABGJ010000002.1"/>
</dbReference>
<dbReference type="InterPro" id="IPR013362">
    <property type="entry name" value="Pilus_4_PilV"/>
</dbReference>
<evidence type="ECO:0000259" key="2">
    <source>
        <dbReference type="Pfam" id="PF22150"/>
    </source>
</evidence>
<keyword evidence="1" id="KW-0812">Transmembrane</keyword>
<evidence type="ECO:0000313" key="4">
    <source>
        <dbReference type="Proteomes" id="UP001500975"/>
    </source>
</evidence>
<gene>
    <name evidence="3" type="primary">pilV</name>
    <name evidence="3" type="ORF">GCM10023165_03960</name>
</gene>
<dbReference type="Proteomes" id="UP001500975">
    <property type="component" value="Unassembled WGS sequence"/>
</dbReference>
<comment type="caution">
    <text evidence="3">The sequence shown here is derived from an EMBL/GenBank/DDBJ whole genome shotgun (WGS) entry which is preliminary data.</text>
</comment>
<evidence type="ECO:0000256" key="1">
    <source>
        <dbReference type="SAM" id="Phobius"/>
    </source>
</evidence>
<name>A0ABP8GUV3_9BURK</name>